<reference evidence="3" key="2">
    <citation type="submission" date="2013-03" db="EMBL/GenBank/DDBJ databases">
        <title>Sequence assembly of the Biomphalaria glabrata genome version 4.3.</title>
        <authorList>
            <person name="Warren W."/>
            <person name="Wilson R.K."/>
            <person name="Hillier L.W."/>
            <person name="Minx P."/>
        </authorList>
    </citation>
    <scope>NUCLEOTIDE SEQUENCE</scope>
    <source>
        <strain evidence="3">BB02</strain>
    </source>
</reference>
<dbReference type="EnsemblMetazoa" id="BGLB018229-RC">
    <property type="protein sequence ID" value="BGLB018229-PC"/>
    <property type="gene ID" value="BGLB018229"/>
</dbReference>
<dbReference type="SUPFAM" id="SSF50978">
    <property type="entry name" value="WD40 repeat-like"/>
    <property type="match status" value="1"/>
</dbReference>
<dbReference type="Gene3D" id="2.130.10.10">
    <property type="entry name" value="YVTN repeat-like/Quinoprotein amine dehydrogenase"/>
    <property type="match status" value="1"/>
</dbReference>
<dbReference type="GO" id="GO:0043161">
    <property type="term" value="P:proteasome-mediated ubiquitin-dependent protein catabolic process"/>
    <property type="evidence" value="ECO:0007669"/>
    <property type="project" value="TreeGrafter"/>
</dbReference>
<dbReference type="InterPro" id="IPR015943">
    <property type="entry name" value="WD40/YVTN_repeat-like_dom_sf"/>
</dbReference>
<organism evidence="2 4">
    <name type="scientific">Biomphalaria glabrata</name>
    <name type="common">Bloodfluke planorb</name>
    <name type="synonym">Freshwater snail</name>
    <dbReference type="NCBI Taxonomy" id="6526"/>
    <lineage>
        <taxon>Eukaryota</taxon>
        <taxon>Metazoa</taxon>
        <taxon>Spiralia</taxon>
        <taxon>Lophotrochozoa</taxon>
        <taxon>Mollusca</taxon>
        <taxon>Gastropoda</taxon>
        <taxon>Heterobranchia</taxon>
        <taxon>Euthyneura</taxon>
        <taxon>Panpulmonata</taxon>
        <taxon>Hygrophila</taxon>
        <taxon>Lymnaeoidea</taxon>
        <taxon>Planorbidae</taxon>
        <taxon>Biomphalaria</taxon>
    </lineage>
</organism>
<dbReference type="GO" id="GO:0006283">
    <property type="term" value="P:transcription-coupled nucleotide-excision repair"/>
    <property type="evidence" value="ECO:0007669"/>
    <property type="project" value="InterPro"/>
</dbReference>
<dbReference type="Proteomes" id="UP000076420">
    <property type="component" value="Unassembled WGS sequence"/>
</dbReference>
<dbReference type="GO" id="GO:0000109">
    <property type="term" value="C:nucleotide-excision repair complex"/>
    <property type="evidence" value="ECO:0007669"/>
    <property type="project" value="TreeGrafter"/>
</dbReference>
<dbReference type="OrthoDB" id="361494at2759"/>
<dbReference type="VEuPathDB" id="VectorBase:BGLB018229"/>
<evidence type="ECO:0000313" key="3">
    <source>
        <dbReference type="EnsemblMetazoa" id="BGLB018229-PD"/>
    </source>
</evidence>
<reference evidence="3" key="1">
    <citation type="journal article" date="2004" name="J. Parasitol.">
        <title>The mitochondrial genome of Biomphalaria glabrata (Gastropoda: Basommatophora), intermediate host of Schistosoma mansoni.</title>
        <authorList>
            <person name="DeJong R.J."/>
            <person name="Emery A.M."/>
            <person name="Adema C.M."/>
        </authorList>
    </citation>
    <scope>NUCLEOTIDE SEQUENCE</scope>
    <source>
        <strain evidence="3">BB02</strain>
    </source>
</reference>
<evidence type="ECO:0000313" key="4">
    <source>
        <dbReference type="Proteomes" id="UP000076420"/>
    </source>
</evidence>
<dbReference type="InterPro" id="IPR042238">
    <property type="entry name" value="Rad28/ERCC8/Ckn1/ATCSA-1"/>
</dbReference>
<protein>
    <recommendedName>
        <fullName evidence="5">DNA excision repair protein ERCC-8</fullName>
    </recommendedName>
</protein>
<accession>A0A2C9KEL2</accession>
<keyword evidence="1" id="KW-0853">WD repeat</keyword>
<evidence type="ECO:0000313" key="2">
    <source>
        <dbReference type="EnsemblMetazoa" id="BGLB018229-PA"/>
    </source>
</evidence>
<sequence>MSSVSQRANHHALLHRLTNQSNGLLKPLKLQRSVVSYFMQHLELSRNKDFKTVHSSAINDVNIDLTENRYLLSGGADGTIAIHDLENLTDIDEINHSRTYKLVCSVSPGNRNAHKRSIETVQWYPLDTGIFTSSGTDRLLKIWDTNTLKTAEEYNFSGVVHCHQMSSIATKHNLIAIGTDSSIVKLVDPRAGSATHSLRGHKDGGVRAVSWSNKDEFLLATGGVDNFAILWDVRTAKGCLMKLQDKKKKKSGFTPDTTHDGSVNGLHFTGDGLHLATVGTDQKFFLWNVYTGKKLPMNFPALSHIKRRCIKFYLTKGGSDNHAFIPTGSSISTFSLSLPSSKSKHLYGHYNSVNCCTYHEQGNQLISGGNDQKILAWTHKGDQDFEEYLCDRQVEKMETKVKRNLEEVLELPPIQPIPEAIAQTLDTWSDDEI</sequence>
<feature type="repeat" description="WD" evidence="1">
    <location>
        <begin position="346"/>
        <end position="377"/>
    </location>
</feature>
<dbReference type="AlphaFoldDB" id="A0A2C9KEL2"/>
<dbReference type="PROSITE" id="PS50082">
    <property type="entry name" value="WD_REPEATS_2"/>
    <property type="match status" value="3"/>
</dbReference>
<dbReference type="GO" id="GO:0031464">
    <property type="term" value="C:Cul4A-RING E3 ubiquitin ligase complex"/>
    <property type="evidence" value="ECO:0007669"/>
    <property type="project" value="TreeGrafter"/>
</dbReference>
<feature type="repeat" description="WD" evidence="1">
    <location>
        <begin position="256"/>
        <end position="297"/>
    </location>
</feature>
<gene>
    <name evidence="2" type="primary">106064979</name>
</gene>
<dbReference type="PANTHER" id="PTHR46202:SF1">
    <property type="entry name" value="DNA EXCISION REPAIR PROTEIN ERCC-8"/>
    <property type="match status" value="1"/>
</dbReference>
<feature type="repeat" description="WD" evidence="1">
    <location>
        <begin position="111"/>
        <end position="153"/>
    </location>
</feature>
<dbReference type="KEGG" id="bgt:106064979"/>
<reference evidence="2" key="3">
    <citation type="submission" date="2020-05" db="UniProtKB">
        <authorList>
            <consortium name="EnsemblMetazoa"/>
        </authorList>
    </citation>
    <scope>IDENTIFICATION</scope>
    <source>
        <strain evidence="2">BB02</strain>
    </source>
</reference>
<dbReference type="EnsemblMetazoa" id="BGLB018229-RB">
    <property type="protein sequence ID" value="BGLB018229-PB"/>
    <property type="gene ID" value="BGLB018229"/>
</dbReference>
<dbReference type="GO" id="GO:0000209">
    <property type="term" value="P:protein polyubiquitination"/>
    <property type="evidence" value="ECO:0007669"/>
    <property type="project" value="TreeGrafter"/>
</dbReference>
<proteinExistence type="predicted"/>
<dbReference type="PROSITE" id="PS50294">
    <property type="entry name" value="WD_REPEATS_REGION"/>
    <property type="match status" value="1"/>
</dbReference>
<evidence type="ECO:0000256" key="1">
    <source>
        <dbReference type="PROSITE-ProRule" id="PRU00221"/>
    </source>
</evidence>
<dbReference type="VEuPathDB" id="VectorBase:BGLAX_046714"/>
<dbReference type="EnsemblMetazoa" id="BGLB018229-RD">
    <property type="protein sequence ID" value="BGLB018229-PD"/>
    <property type="gene ID" value="BGLB018229"/>
</dbReference>
<dbReference type="EnsemblMetazoa" id="BGLB018229-RA">
    <property type="protein sequence ID" value="BGLB018229-PA"/>
    <property type="gene ID" value="BGLB018229"/>
</dbReference>
<dbReference type="SMART" id="SM00320">
    <property type="entry name" value="WD40"/>
    <property type="match status" value="5"/>
</dbReference>
<dbReference type="InterPro" id="IPR036322">
    <property type="entry name" value="WD40_repeat_dom_sf"/>
</dbReference>
<name>A0A2C9KEL2_BIOGL</name>
<dbReference type="InterPro" id="IPR001680">
    <property type="entry name" value="WD40_rpt"/>
</dbReference>
<dbReference type="STRING" id="6526.A0A2C9KEL2"/>
<evidence type="ECO:0008006" key="5">
    <source>
        <dbReference type="Google" id="ProtNLM"/>
    </source>
</evidence>
<dbReference type="RefSeq" id="XP_013079132.2">
    <property type="nucleotide sequence ID" value="XM_013223678.2"/>
</dbReference>
<dbReference type="PANTHER" id="PTHR46202">
    <property type="entry name" value="DNA EXCISION REPAIR PROTEIN ERCC-8"/>
    <property type="match status" value="1"/>
</dbReference>
<dbReference type="Pfam" id="PF00400">
    <property type="entry name" value="WD40"/>
    <property type="match status" value="5"/>
</dbReference>